<evidence type="ECO:0000313" key="5">
    <source>
        <dbReference type="EMBL" id="QRF06459.1"/>
    </source>
</evidence>
<keyword evidence="6" id="KW-1185">Reference proteome</keyword>
<dbReference type="Pfam" id="PF21274">
    <property type="entry name" value="Rng_hyd_C"/>
    <property type="match status" value="1"/>
</dbReference>
<dbReference type="InterPro" id="IPR050641">
    <property type="entry name" value="RIFMO-like"/>
</dbReference>
<dbReference type="InterPro" id="IPR036188">
    <property type="entry name" value="FAD/NAD-bd_sf"/>
</dbReference>
<keyword evidence="2" id="KW-0285">Flavoprotein</keyword>
<dbReference type="Gene3D" id="3.40.30.120">
    <property type="match status" value="1"/>
</dbReference>
<keyword evidence="5" id="KW-0614">Plasmid</keyword>
<comment type="cofactor">
    <cofactor evidence="1">
        <name>FAD</name>
        <dbReference type="ChEBI" id="CHEBI:57692"/>
    </cofactor>
</comment>
<dbReference type="SUPFAM" id="SSF51905">
    <property type="entry name" value="FAD/NAD(P)-binding domain"/>
    <property type="match status" value="1"/>
</dbReference>
<gene>
    <name evidence="5" type="ORF">G9U55_30335</name>
</gene>
<keyword evidence="3" id="KW-0274">FAD</keyword>
<evidence type="ECO:0000256" key="1">
    <source>
        <dbReference type="ARBA" id="ARBA00001974"/>
    </source>
</evidence>
<feature type="domain" description="FAD-binding" evidence="4">
    <location>
        <begin position="11"/>
        <end position="350"/>
    </location>
</feature>
<dbReference type="Gene3D" id="3.30.70.2450">
    <property type="match status" value="1"/>
</dbReference>
<accession>A0ABX7EQM0</accession>
<reference evidence="5 6" key="1">
    <citation type="submission" date="2020-03" db="EMBL/GenBank/DDBJ databases">
        <title>Genome mining and metabolic profiling illuminate the polycyclic tetramate macrolactams from Streptomyces koyangensis SCSIO 5802.</title>
        <authorList>
            <person name="Ding W."/>
        </authorList>
    </citation>
    <scope>NUCLEOTIDE SEQUENCE [LARGE SCALE GENOMIC DNA]</scope>
    <source>
        <strain evidence="5 6">SCSIO 5802</strain>
        <plasmid evidence="5 6">unnamed</plasmid>
    </source>
</reference>
<dbReference type="RefSeq" id="WP_203216771.1">
    <property type="nucleotide sequence ID" value="NZ_CP049946.1"/>
</dbReference>
<dbReference type="PANTHER" id="PTHR43004:SF19">
    <property type="entry name" value="BINDING MONOOXYGENASE, PUTATIVE (JCVI)-RELATED"/>
    <property type="match status" value="1"/>
</dbReference>
<name>A0ABX7EQM0_9ACTN</name>
<dbReference type="InterPro" id="IPR002938">
    <property type="entry name" value="FAD-bd"/>
</dbReference>
<dbReference type="EMBL" id="CP049946">
    <property type="protein sequence ID" value="QRF06459.1"/>
    <property type="molecule type" value="Genomic_DNA"/>
</dbReference>
<dbReference type="Gene3D" id="3.50.50.60">
    <property type="entry name" value="FAD/NAD(P)-binding domain"/>
    <property type="match status" value="1"/>
</dbReference>
<dbReference type="Pfam" id="PF01494">
    <property type="entry name" value="FAD_binding_3"/>
    <property type="match status" value="1"/>
</dbReference>
<dbReference type="PANTHER" id="PTHR43004">
    <property type="entry name" value="TRK SYSTEM POTASSIUM UPTAKE PROTEIN"/>
    <property type="match status" value="1"/>
</dbReference>
<evidence type="ECO:0000256" key="2">
    <source>
        <dbReference type="ARBA" id="ARBA00022630"/>
    </source>
</evidence>
<organism evidence="5 6">
    <name type="scientific">Streptomyces koyangensis</name>
    <dbReference type="NCBI Taxonomy" id="188770"/>
    <lineage>
        <taxon>Bacteria</taxon>
        <taxon>Bacillati</taxon>
        <taxon>Actinomycetota</taxon>
        <taxon>Actinomycetes</taxon>
        <taxon>Kitasatosporales</taxon>
        <taxon>Streptomycetaceae</taxon>
        <taxon>Streptomyces</taxon>
        <taxon>Streptomyces aurantiacus group</taxon>
    </lineage>
</organism>
<evidence type="ECO:0000259" key="4">
    <source>
        <dbReference type="Pfam" id="PF01494"/>
    </source>
</evidence>
<dbReference type="PRINTS" id="PR00420">
    <property type="entry name" value="RNGMNOXGNASE"/>
</dbReference>
<geneLocation type="plasmid" evidence="5 6">
    <name>unnamed</name>
</geneLocation>
<dbReference type="PROSITE" id="PS51257">
    <property type="entry name" value="PROKAR_LIPOPROTEIN"/>
    <property type="match status" value="1"/>
</dbReference>
<dbReference type="Proteomes" id="UP000596311">
    <property type="component" value="Plasmid unnamed"/>
</dbReference>
<sequence length="523" mass="55458">MQAQRQMRVRAQVVVVGGGPVGMFLACELAGHGVRTVVVEAATAVSRRPRATTLHARTVQCLARRGHLDGIAPAPAGPGGAVTRSPFHFAGIPGLIVSAPATEPEPILKCTQEQLERHFEQRARAAGARILRGHRVTAVRQGPDGVSVTVEAPRGRVLECAADYVVGADGARSTVREQAGIGSRTYPATVSAMAGDVRLEDAADLRPGWHRTPRGWLVVKEVPGGSVRLRTVNCSGPHRARHLPLTLAELRREVGWIAGREIAMTSPRWLSRFSDFSRLADTYRSERVLLAGDAAHVHFPIGGQGLSTGLLDAVGLGWKLAYTVLGRAGDGLLDSYDQERRPEAQRVIDHARAQLALMRPDPELDPLRALFVELLTGVGGAGGTGGGESSYLGAMVSAQGTALPARTADASPWEGTFLRNVSLTTPGGRTDVIGLLRAGRPLLLRFGERGRKYGGQGRGRRYGFVRVVDADPTPELPCDALLVRPDGYVAWAPGGEELATALSVYFGEGGAVAPRGVRVPVAG</sequence>
<protein>
    <recommendedName>
        <fullName evidence="4">FAD-binding domain-containing protein</fullName>
    </recommendedName>
</protein>
<proteinExistence type="predicted"/>
<evidence type="ECO:0000256" key="3">
    <source>
        <dbReference type="ARBA" id="ARBA00022827"/>
    </source>
</evidence>
<evidence type="ECO:0000313" key="6">
    <source>
        <dbReference type="Proteomes" id="UP000596311"/>
    </source>
</evidence>